<evidence type="ECO:0000256" key="4">
    <source>
        <dbReference type="ARBA" id="ARBA00022801"/>
    </source>
</evidence>
<keyword evidence="10" id="KW-1185">Reference proteome</keyword>
<dbReference type="OrthoDB" id="2747330at2759"/>
<accession>A0A0D1ZIF5</accession>
<evidence type="ECO:0000313" key="10">
    <source>
        <dbReference type="Proteomes" id="UP000054466"/>
    </source>
</evidence>
<evidence type="ECO:0000313" key="9">
    <source>
        <dbReference type="EMBL" id="KIW27746.1"/>
    </source>
</evidence>
<name>A0A0D1ZIF5_9EURO</name>
<dbReference type="InterPro" id="IPR021109">
    <property type="entry name" value="Peptidase_aspartic_dom_sf"/>
</dbReference>
<dbReference type="RefSeq" id="XP_016247962.1">
    <property type="nucleotide sequence ID" value="XM_016394543.1"/>
</dbReference>
<keyword evidence="2 6" id="KW-0645">Protease</keyword>
<dbReference type="InterPro" id="IPR001461">
    <property type="entry name" value="Aspartic_peptidase_A1"/>
</dbReference>
<dbReference type="PANTHER" id="PTHR47966">
    <property type="entry name" value="BETA-SITE APP-CLEAVING ENZYME, ISOFORM A-RELATED"/>
    <property type="match status" value="1"/>
</dbReference>
<dbReference type="PRINTS" id="PR00792">
    <property type="entry name" value="PEPSIN"/>
</dbReference>
<dbReference type="GO" id="GO:0004190">
    <property type="term" value="F:aspartic-type endopeptidase activity"/>
    <property type="evidence" value="ECO:0007669"/>
    <property type="project" value="UniProtKB-KW"/>
</dbReference>
<organism evidence="9 10">
    <name type="scientific">Cladophialophora immunda</name>
    <dbReference type="NCBI Taxonomy" id="569365"/>
    <lineage>
        <taxon>Eukaryota</taxon>
        <taxon>Fungi</taxon>
        <taxon>Dikarya</taxon>
        <taxon>Ascomycota</taxon>
        <taxon>Pezizomycotina</taxon>
        <taxon>Eurotiomycetes</taxon>
        <taxon>Chaetothyriomycetidae</taxon>
        <taxon>Chaetothyriales</taxon>
        <taxon>Herpotrichiellaceae</taxon>
        <taxon>Cladophialophora</taxon>
    </lineage>
</organism>
<dbReference type="Proteomes" id="UP000054466">
    <property type="component" value="Unassembled WGS sequence"/>
</dbReference>
<dbReference type="PROSITE" id="PS51767">
    <property type="entry name" value="PEPTIDASE_A1"/>
    <property type="match status" value="1"/>
</dbReference>
<feature type="active site" evidence="5">
    <location>
        <position position="311"/>
    </location>
</feature>
<dbReference type="SUPFAM" id="SSF50630">
    <property type="entry name" value="Acid proteases"/>
    <property type="match status" value="1"/>
</dbReference>
<dbReference type="Gene3D" id="2.40.70.10">
    <property type="entry name" value="Acid Proteases"/>
    <property type="match status" value="2"/>
</dbReference>
<evidence type="ECO:0000256" key="5">
    <source>
        <dbReference type="PIRSR" id="PIRSR601461-1"/>
    </source>
</evidence>
<gene>
    <name evidence="9" type="ORF">PV07_07455</name>
</gene>
<evidence type="ECO:0000256" key="6">
    <source>
        <dbReference type="RuleBase" id="RU000454"/>
    </source>
</evidence>
<dbReference type="PANTHER" id="PTHR47966:SF1">
    <property type="entry name" value="ASPARTYL PROTEINASE"/>
    <property type="match status" value="1"/>
</dbReference>
<feature type="domain" description="Peptidase A1" evidence="8">
    <location>
        <begin position="89"/>
        <end position="421"/>
    </location>
</feature>
<keyword evidence="7" id="KW-0732">Signal</keyword>
<evidence type="ECO:0000256" key="3">
    <source>
        <dbReference type="ARBA" id="ARBA00022750"/>
    </source>
</evidence>
<evidence type="ECO:0000259" key="8">
    <source>
        <dbReference type="PROSITE" id="PS51767"/>
    </source>
</evidence>
<reference evidence="9 10" key="1">
    <citation type="submission" date="2015-01" db="EMBL/GenBank/DDBJ databases">
        <title>The Genome Sequence of Cladophialophora immunda CBS83496.</title>
        <authorList>
            <consortium name="The Broad Institute Genomics Platform"/>
            <person name="Cuomo C."/>
            <person name="de Hoog S."/>
            <person name="Gorbushina A."/>
            <person name="Stielow B."/>
            <person name="Teixiera M."/>
            <person name="Abouelleil A."/>
            <person name="Chapman S.B."/>
            <person name="Priest M."/>
            <person name="Young S.K."/>
            <person name="Wortman J."/>
            <person name="Nusbaum C."/>
            <person name="Birren B."/>
        </authorList>
    </citation>
    <scope>NUCLEOTIDE SEQUENCE [LARGE SCALE GENOMIC DNA]</scope>
    <source>
        <strain evidence="9 10">CBS 83496</strain>
    </source>
</reference>
<keyword evidence="4 6" id="KW-0378">Hydrolase</keyword>
<evidence type="ECO:0000256" key="1">
    <source>
        <dbReference type="ARBA" id="ARBA00007447"/>
    </source>
</evidence>
<dbReference type="InterPro" id="IPR001969">
    <property type="entry name" value="Aspartic_peptidase_AS"/>
</dbReference>
<feature type="chain" id="PRO_5007395174" description="Peptidase A1 domain-containing protein" evidence="7">
    <location>
        <begin position="19"/>
        <end position="432"/>
    </location>
</feature>
<sequence>MLLHCILILHLFLVATMALSNVTRVPVRRNADYKANGTKSLVWLYNKYNITPARPGRYHRDEKNRLMKRQDDGSSTEVTAQDQQNDVYYTCPVTIGTPGQQLEVTFDSGSADFWVWSSHLPDSTKKSGTASGAAIYDPSKSSTQKPMAGSTWQIRYGDGSSASGTVVTDTVKVGDIAIQGQAVEIASRISVSLTTQTASQGILGLAFGNINTVSPEPVKTPLDNMIAQEDIPNDQEVFTCYMGSYKDVKDPDHGESFFTFGSIDSDVVHATGGEISYTPVDDRNGFWEFASESVTINGKKIPLPGNTAIADTGTTLMIIDDDLVEQIYSGIPGAKYDESQQGWLIPSTTPSDKIPNVAFAVGDAEIVIEPEHIAFAPLENTGMVFGGIQGRGKLPYNIYGDTFLKCVYAVFDAGKKQFGVVQRVNPTQRIAF</sequence>
<dbReference type="InterPro" id="IPR033121">
    <property type="entry name" value="PEPTIDASE_A1"/>
</dbReference>
<keyword evidence="3 6" id="KW-0064">Aspartyl protease</keyword>
<evidence type="ECO:0000256" key="7">
    <source>
        <dbReference type="SAM" id="SignalP"/>
    </source>
</evidence>
<dbReference type="AlphaFoldDB" id="A0A0D1ZIF5"/>
<dbReference type="CDD" id="cd06097">
    <property type="entry name" value="Aspergillopepsin_like"/>
    <property type="match status" value="1"/>
</dbReference>
<feature type="active site" evidence="5">
    <location>
        <position position="107"/>
    </location>
</feature>
<dbReference type="GeneID" id="27346649"/>
<dbReference type="STRING" id="569365.A0A0D1ZIF5"/>
<feature type="signal peptide" evidence="7">
    <location>
        <begin position="1"/>
        <end position="18"/>
    </location>
</feature>
<evidence type="ECO:0000256" key="2">
    <source>
        <dbReference type="ARBA" id="ARBA00022670"/>
    </source>
</evidence>
<dbReference type="VEuPathDB" id="FungiDB:PV07_07455"/>
<dbReference type="PROSITE" id="PS00141">
    <property type="entry name" value="ASP_PROTEASE"/>
    <property type="match status" value="2"/>
</dbReference>
<protein>
    <recommendedName>
        <fullName evidence="8">Peptidase A1 domain-containing protein</fullName>
    </recommendedName>
</protein>
<dbReference type="EMBL" id="KN847043">
    <property type="protein sequence ID" value="KIW27746.1"/>
    <property type="molecule type" value="Genomic_DNA"/>
</dbReference>
<proteinExistence type="inferred from homology"/>
<dbReference type="InterPro" id="IPR034163">
    <property type="entry name" value="Aspergillopepsin-like_cat_dom"/>
</dbReference>
<dbReference type="HOGENOM" id="CLU_013253_0_2_1"/>
<comment type="similarity">
    <text evidence="1 6">Belongs to the peptidase A1 family.</text>
</comment>
<dbReference type="EMBL" id="KN847043">
    <property type="protein sequence ID" value="KIW27747.1"/>
    <property type="molecule type" value="Genomic_DNA"/>
</dbReference>
<dbReference type="RefSeq" id="XP_016247963.1">
    <property type="nucleotide sequence ID" value="XM_016394544.1"/>
</dbReference>
<dbReference type="GO" id="GO:0006508">
    <property type="term" value="P:proteolysis"/>
    <property type="evidence" value="ECO:0007669"/>
    <property type="project" value="UniProtKB-KW"/>
</dbReference>
<dbReference type="Pfam" id="PF00026">
    <property type="entry name" value="Asp"/>
    <property type="match status" value="1"/>
</dbReference>